<keyword evidence="1" id="KW-0732">Signal</keyword>
<accession>A0ABW6WK28</accession>
<name>A0ABW6WK28_9ACTN</name>
<evidence type="ECO:0000256" key="1">
    <source>
        <dbReference type="SAM" id="SignalP"/>
    </source>
</evidence>
<organism evidence="2 3">
    <name type="scientific">Paractinoplanes globisporus</name>
    <dbReference type="NCBI Taxonomy" id="113565"/>
    <lineage>
        <taxon>Bacteria</taxon>
        <taxon>Bacillati</taxon>
        <taxon>Actinomycetota</taxon>
        <taxon>Actinomycetes</taxon>
        <taxon>Micromonosporales</taxon>
        <taxon>Micromonosporaceae</taxon>
        <taxon>Paractinoplanes</taxon>
    </lineage>
</organism>
<feature type="chain" id="PRO_5046441379" description="Lipoprotein" evidence="1">
    <location>
        <begin position="23"/>
        <end position="260"/>
    </location>
</feature>
<protein>
    <recommendedName>
        <fullName evidence="4">Lipoprotein</fullName>
    </recommendedName>
</protein>
<evidence type="ECO:0000313" key="3">
    <source>
        <dbReference type="Proteomes" id="UP001602245"/>
    </source>
</evidence>
<gene>
    <name evidence="2" type="ORF">ACFY35_25360</name>
</gene>
<dbReference type="RefSeq" id="WP_020515966.1">
    <property type="nucleotide sequence ID" value="NZ_JBIAZU010000004.1"/>
</dbReference>
<dbReference type="Proteomes" id="UP001602245">
    <property type="component" value="Unassembled WGS sequence"/>
</dbReference>
<comment type="caution">
    <text evidence="2">The sequence shown here is derived from an EMBL/GenBank/DDBJ whole genome shotgun (WGS) entry which is preliminary data.</text>
</comment>
<proteinExistence type="predicted"/>
<dbReference type="EMBL" id="JBIAZU010000004">
    <property type="protein sequence ID" value="MFF5292785.1"/>
    <property type="molecule type" value="Genomic_DNA"/>
</dbReference>
<reference evidence="2 3" key="1">
    <citation type="submission" date="2024-10" db="EMBL/GenBank/DDBJ databases">
        <title>The Natural Products Discovery Center: Release of the First 8490 Sequenced Strains for Exploring Actinobacteria Biosynthetic Diversity.</title>
        <authorList>
            <person name="Kalkreuter E."/>
            <person name="Kautsar S.A."/>
            <person name="Yang D."/>
            <person name="Bader C.D."/>
            <person name="Teijaro C.N."/>
            <person name="Fluegel L."/>
            <person name="Davis C.M."/>
            <person name="Simpson J.R."/>
            <person name="Lauterbach L."/>
            <person name="Steele A.D."/>
            <person name="Gui C."/>
            <person name="Meng S."/>
            <person name="Li G."/>
            <person name="Viehrig K."/>
            <person name="Ye F."/>
            <person name="Su P."/>
            <person name="Kiefer A.F."/>
            <person name="Nichols A."/>
            <person name="Cepeda A.J."/>
            <person name="Yan W."/>
            <person name="Fan B."/>
            <person name="Jiang Y."/>
            <person name="Adhikari A."/>
            <person name="Zheng C.-J."/>
            <person name="Schuster L."/>
            <person name="Cowan T.M."/>
            <person name="Smanski M.J."/>
            <person name="Chevrette M.G."/>
            <person name="De Carvalho L.P.S."/>
            <person name="Shen B."/>
        </authorList>
    </citation>
    <scope>NUCLEOTIDE SEQUENCE [LARGE SCALE GENOMIC DNA]</scope>
    <source>
        <strain evidence="2 3">NPDC000087</strain>
    </source>
</reference>
<sequence>MHTTFYAAPAVLVLALAGCTHKASVSDQPAALPTGNQPVALDPADFTADITHPYWPMTAGTRWTYREVDEEGNTLTTTVIATGTTRKLANGITARVVRDTVRSAGTILEDTVDWYAQDRAGNLWYLGEDTAEFENGTVTSRAGSFEAGVDGALPGVILPAAPASGMRYRQEYYRGHAEDNGEILSSGEIAEVPHGLFRDAVLTKDTNPLEPNALEYKFYARGVGPVLTLDVAGGTGREELVTVDRAPAAAGTGPLGRPHP</sequence>
<evidence type="ECO:0008006" key="4">
    <source>
        <dbReference type="Google" id="ProtNLM"/>
    </source>
</evidence>
<feature type="signal peptide" evidence="1">
    <location>
        <begin position="1"/>
        <end position="22"/>
    </location>
</feature>
<keyword evidence="3" id="KW-1185">Reference proteome</keyword>
<evidence type="ECO:0000313" key="2">
    <source>
        <dbReference type="EMBL" id="MFF5292785.1"/>
    </source>
</evidence>